<dbReference type="PROSITE" id="PS00028">
    <property type="entry name" value="ZINC_FINGER_C2H2_1"/>
    <property type="match status" value="5"/>
</dbReference>
<keyword evidence="1" id="KW-0479">Metal-binding</keyword>
<protein>
    <recommendedName>
        <fullName evidence="3">C2H2-type domain-containing protein</fullName>
    </recommendedName>
</protein>
<evidence type="ECO:0000259" key="3">
    <source>
        <dbReference type="PROSITE" id="PS50157"/>
    </source>
</evidence>
<dbReference type="GO" id="GO:0008270">
    <property type="term" value="F:zinc ion binding"/>
    <property type="evidence" value="ECO:0007669"/>
    <property type="project" value="UniProtKB-KW"/>
</dbReference>
<reference evidence="4" key="1">
    <citation type="submission" date="2021-12" db="EMBL/GenBank/DDBJ databases">
        <authorList>
            <person name="King R."/>
        </authorList>
    </citation>
    <scope>NUCLEOTIDE SEQUENCE</scope>
</reference>
<dbReference type="SUPFAM" id="SSF57667">
    <property type="entry name" value="beta-beta-alpha zinc fingers"/>
    <property type="match status" value="1"/>
</dbReference>
<dbReference type="SMART" id="SM00355">
    <property type="entry name" value="ZnF_C2H2"/>
    <property type="match status" value="7"/>
</dbReference>
<keyword evidence="1" id="KW-0863">Zinc-finger</keyword>
<name>A0A9P0AVS0_BRAAE</name>
<dbReference type="InterPro" id="IPR052797">
    <property type="entry name" value="RegFact_GeneExpr_CellDeath"/>
</dbReference>
<dbReference type="Gene3D" id="3.30.160.60">
    <property type="entry name" value="Classic Zinc Finger"/>
    <property type="match status" value="4"/>
</dbReference>
<feature type="compositionally biased region" description="Polar residues" evidence="2">
    <location>
        <begin position="109"/>
        <end position="120"/>
    </location>
</feature>
<evidence type="ECO:0000313" key="4">
    <source>
        <dbReference type="EMBL" id="CAH0548533.1"/>
    </source>
</evidence>
<proteinExistence type="predicted"/>
<keyword evidence="1" id="KW-0862">Zinc</keyword>
<dbReference type="InterPro" id="IPR013087">
    <property type="entry name" value="Znf_C2H2_type"/>
</dbReference>
<keyword evidence="5" id="KW-1185">Reference proteome</keyword>
<dbReference type="EMBL" id="OV121141">
    <property type="protein sequence ID" value="CAH0548533.1"/>
    <property type="molecule type" value="Genomic_DNA"/>
</dbReference>
<organism evidence="4 5">
    <name type="scientific">Brassicogethes aeneus</name>
    <name type="common">Rape pollen beetle</name>
    <name type="synonym">Meligethes aeneus</name>
    <dbReference type="NCBI Taxonomy" id="1431903"/>
    <lineage>
        <taxon>Eukaryota</taxon>
        <taxon>Metazoa</taxon>
        <taxon>Ecdysozoa</taxon>
        <taxon>Arthropoda</taxon>
        <taxon>Hexapoda</taxon>
        <taxon>Insecta</taxon>
        <taxon>Pterygota</taxon>
        <taxon>Neoptera</taxon>
        <taxon>Endopterygota</taxon>
        <taxon>Coleoptera</taxon>
        <taxon>Polyphaga</taxon>
        <taxon>Cucujiformia</taxon>
        <taxon>Nitidulidae</taxon>
        <taxon>Meligethinae</taxon>
        <taxon>Brassicogethes</taxon>
    </lineage>
</organism>
<feature type="domain" description="C2H2-type" evidence="3">
    <location>
        <begin position="167"/>
        <end position="194"/>
    </location>
</feature>
<accession>A0A9P0AVS0</accession>
<dbReference type="PANTHER" id="PTHR33936">
    <property type="entry name" value="PROTEIN CBG17840"/>
    <property type="match status" value="1"/>
</dbReference>
<dbReference type="PROSITE" id="PS50157">
    <property type="entry name" value="ZINC_FINGER_C2H2_2"/>
    <property type="match status" value="4"/>
</dbReference>
<feature type="domain" description="C2H2-type" evidence="3">
    <location>
        <begin position="203"/>
        <end position="231"/>
    </location>
</feature>
<dbReference type="AlphaFoldDB" id="A0A9P0AVS0"/>
<dbReference type="Pfam" id="PF00096">
    <property type="entry name" value="zf-C2H2"/>
    <property type="match status" value="2"/>
</dbReference>
<dbReference type="PANTHER" id="PTHR33936:SF24">
    <property type="entry name" value="C2H2-TYPE DOMAIN-CONTAINING PROTEIN"/>
    <property type="match status" value="1"/>
</dbReference>
<dbReference type="Proteomes" id="UP001154078">
    <property type="component" value="Chromosome 10"/>
</dbReference>
<evidence type="ECO:0000256" key="2">
    <source>
        <dbReference type="SAM" id="MobiDB-lite"/>
    </source>
</evidence>
<feature type="domain" description="C2H2-type" evidence="3">
    <location>
        <begin position="237"/>
        <end position="266"/>
    </location>
</feature>
<feature type="domain" description="C2H2-type" evidence="3">
    <location>
        <begin position="475"/>
        <end position="503"/>
    </location>
</feature>
<dbReference type="OrthoDB" id="6782111at2759"/>
<sequence>MPQICCVCMKGNNECKKLVEIDVNGISFMCKLEKYVGQVKWLEEFDICLKCIELLNIVEGFIETCFESELNRNTSTPQCSRKIKSDTIKTLQDCFKDILSDNDEEDETYQPTKMDYNNSDSEIEDDPKEEGNMLTCEKCSESFTVLKDYLGHCSDVHKMEGKNVKPYHCEVCKSRFTQMKNYKKHMKYHRNNNEEQKNNGESLKCKFCEKMFSNSRNLKRHVNNKHADKANTVKLQFSCENCQQNFTSKWNLNRHVRRCIPNAIRKKKIVKCVLCNYFQDTRDNVVNHYSNYHQIEIITKKITFVNFEEFERWKEEVEKETVSRFVKGSFHKNNEKDTNYYRCHRDGFYKNAGKNIRRLKQLGSNKIDGVCPARIQATYSKNNGEVFVEYVETHVGHTMDLKRIPLKKSDRNFLAQQISQKIPFDDLINNVRHNIGVNNFDRIQLLTKKDLFNIEQLYKLNKDDRLTSNDPQKRHTCPQCGKQYKIVKMLRAHVAKVHHSQSEAEVSPTAAHCDAQTLQTNYYAPQCTEMCLVCDKKFPDKNYAREHMKYAHNVAFEIKYETIDGIDVSVVTHEEL</sequence>
<feature type="region of interest" description="Disordered" evidence="2">
    <location>
        <begin position="105"/>
        <end position="127"/>
    </location>
</feature>
<evidence type="ECO:0000256" key="1">
    <source>
        <dbReference type="PROSITE-ProRule" id="PRU00042"/>
    </source>
</evidence>
<gene>
    <name evidence="4" type="ORF">MELIAE_LOCUS2005</name>
</gene>
<dbReference type="InterPro" id="IPR036236">
    <property type="entry name" value="Znf_C2H2_sf"/>
</dbReference>
<evidence type="ECO:0000313" key="5">
    <source>
        <dbReference type="Proteomes" id="UP001154078"/>
    </source>
</evidence>